<reference evidence="6" key="2">
    <citation type="journal article" date="2013" name="PLoS Genet.">
        <title>Comparative genome structure, secondary metabolite, and effector coding capacity across Cochliobolus pathogens.</title>
        <authorList>
            <person name="Condon B.J."/>
            <person name="Leng Y."/>
            <person name="Wu D."/>
            <person name="Bushley K.E."/>
            <person name="Ohm R.A."/>
            <person name="Otillar R."/>
            <person name="Martin J."/>
            <person name="Schackwitz W."/>
            <person name="Grimwood J."/>
            <person name="MohdZainudin N."/>
            <person name="Xue C."/>
            <person name="Wang R."/>
            <person name="Manning V.A."/>
            <person name="Dhillon B."/>
            <person name="Tu Z.J."/>
            <person name="Steffenson B.J."/>
            <person name="Salamov A."/>
            <person name="Sun H."/>
            <person name="Lowry S."/>
            <person name="LaButti K."/>
            <person name="Han J."/>
            <person name="Copeland A."/>
            <person name="Lindquist E."/>
            <person name="Barry K."/>
            <person name="Schmutz J."/>
            <person name="Baker S.E."/>
            <person name="Ciuffetti L.M."/>
            <person name="Grigoriev I.V."/>
            <person name="Zhong S."/>
            <person name="Turgeon B.G."/>
        </authorList>
    </citation>
    <scope>NUCLEOTIDE SEQUENCE [LARGE SCALE GENOMIC DNA]</scope>
    <source>
        <strain evidence="6">C5 / ATCC 48332 / race O</strain>
    </source>
</reference>
<dbReference type="PANTHER" id="PTHR24173:SF74">
    <property type="entry name" value="ANKYRIN REPEAT DOMAIN-CONTAINING PROTEIN 16"/>
    <property type="match status" value="1"/>
</dbReference>
<keyword evidence="2 3" id="KW-0040">ANK repeat</keyword>
<dbReference type="SMART" id="SM00248">
    <property type="entry name" value="ANK"/>
    <property type="match status" value="2"/>
</dbReference>
<keyword evidence="1" id="KW-0677">Repeat</keyword>
<organism evidence="5 6">
    <name type="scientific">Cochliobolus heterostrophus (strain C5 / ATCC 48332 / race O)</name>
    <name type="common">Southern corn leaf blight fungus</name>
    <name type="synonym">Bipolaris maydis</name>
    <dbReference type="NCBI Taxonomy" id="701091"/>
    <lineage>
        <taxon>Eukaryota</taxon>
        <taxon>Fungi</taxon>
        <taxon>Dikarya</taxon>
        <taxon>Ascomycota</taxon>
        <taxon>Pezizomycotina</taxon>
        <taxon>Dothideomycetes</taxon>
        <taxon>Pleosporomycetidae</taxon>
        <taxon>Pleosporales</taxon>
        <taxon>Pleosporineae</taxon>
        <taxon>Pleosporaceae</taxon>
        <taxon>Bipolaris</taxon>
    </lineage>
</organism>
<proteinExistence type="predicted"/>
<evidence type="ECO:0000313" key="6">
    <source>
        <dbReference type="Proteomes" id="UP000016936"/>
    </source>
</evidence>
<dbReference type="HOGENOM" id="CLU_034474_0_0_1"/>
<evidence type="ECO:0000256" key="2">
    <source>
        <dbReference type="ARBA" id="ARBA00023043"/>
    </source>
</evidence>
<accession>M2UFG6</accession>
<keyword evidence="6" id="KW-1185">Reference proteome</keyword>
<dbReference type="SUPFAM" id="SSF48403">
    <property type="entry name" value="Ankyrin repeat"/>
    <property type="match status" value="1"/>
</dbReference>
<dbReference type="PROSITE" id="PS50088">
    <property type="entry name" value="ANK_REPEAT"/>
    <property type="match status" value="2"/>
</dbReference>
<name>M2UFG6_COCH5</name>
<feature type="repeat" description="ANK" evidence="3">
    <location>
        <begin position="183"/>
        <end position="215"/>
    </location>
</feature>
<dbReference type="PANTHER" id="PTHR24173">
    <property type="entry name" value="ANKYRIN REPEAT CONTAINING"/>
    <property type="match status" value="1"/>
</dbReference>
<dbReference type="eggNOG" id="KOG0505">
    <property type="taxonomic scope" value="Eukaryota"/>
</dbReference>
<reference evidence="5 6" key="1">
    <citation type="journal article" date="2012" name="PLoS Pathog.">
        <title>Diverse lifestyles and strategies of plant pathogenesis encoded in the genomes of eighteen Dothideomycetes fungi.</title>
        <authorList>
            <person name="Ohm R.A."/>
            <person name="Feau N."/>
            <person name="Henrissat B."/>
            <person name="Schoch C.L."/>
            <person name="Horwitz B.A."/>
            <person name="Barry K.W."/>
            <person name="Condon B.J."/>
            <person name="Copeland A.C."/>
            <person name="Dhillon B."/>
            <person name="Glaser F."/>
            <person name="Hesse C.N."/>
            <person name="Kosti I."/>
            <person name="LaButti K."/>
            <person name="Lindquist E.A."/>
            <person name="Lucas S."/>
            <person name="Salamov A.A."/>
            <person name="Bradshaw R.E."/>
            <person name="Ciuffetti L."/>
            <person name="Hamelin R.C."/>
            <person name="Kema G.H.J."/>
            <person name="Lawrence C."/>
            <person name="Scott J.A."/>
            <person name="Spatafora J.W."/>
            <person name="Turgeon B.G."/>
            <person name="de Wit P.J.G.M."/>
            <person name="Zhong S."/>
            <person name="Goodwin S.B."/>
            <person name="Grigoriev I.V."/>
        </authorList>
    </citation>
    <scope>NUCLEOTIDE SEQUENCE [LARGE SCALE GENOMIC DNA]</scope>
    <source>
        <strain evidence="6">C5 / ATCC 48332 / race O</strain>
    </source>
</reference>
<feature type="domain" description="Single-strand DNA deaminase toxin A-like C-terminal" evidence="4">
    <location>
        <begin position="397"/>
        <end position="457"/>
    </location>
</feature>
<evidence type="ECO:0000256" key="3">
    <source>
        <dbReference type="PROSITE-ProRule" id="PRU00023"/>
    </source>
</evidence>
<dbReference type="Pfam" id="PF12796">
    <property type="entry name" value="Ank_2"/>
    <property type="match status" value="1"/>
</dbReference>
<evidence type="ECO:0000259" key="4">
    <source>
        <dbReference type="Pfam" id="PF24120"/>
    </source>
</evidence>
<gene>
    <name evidence="5" type="ORF">COCHEDRAFT_1218232</name>
</gene>
<feature type="repeat" description="ANK" evidence="3">
    <location>
        <begin position="216"/>
        <end position="248"/>
    </location>
</feature>
<dbReference type="InterPro" id="IPR057517">
    <property type="entry name" value="SsdA-like_C"/>
</dbReference>
<dbReference type="STRING" id="701091.M2UFG6"/>
<dbReference type="InterPro" id="IPR036770">
    <property type="entry name" value="Ankyrin_rpt-contain_sf"/>
</dbReference>
<dbReference type="OrthoDB" id="3715478at2759"/>
<dbReference type="InterPro" id="IPR002110">
    <property type="entry name" value="Ankyrin_rpt"/>
</dbReference>
<dbReference type="Proteomes" id="UP000016936">
    <property type="component" value="Unassembled WGS sequence"/>
</dbReference>
<protein>
    <recommendedName>
        <fullName evidence="4">Single-strand DNA deaminase toxin A-like C-terminal domain-containing protein</fullName>
    </recommendedName>
</protein>
<dbReference type="AlphaFoldDB" id="M2UFG6"/>
<evidence type="ECO:0000313" key="5">
    <source>
        <dbReference type="EMBL" id="EMD86672.1"/>
    </source>
</evidence>
<dbReference type="PROSITE" id="PS50297">
    <property type="entry name" value="ANK_REP_REGION"/>
    <property type="match status" value="2"/>
</dbReference>
<sequence length="572" mass="64439">MAEVATPHKTPEWAIRKRRTQAPAIVFKWNDLKAFTVCPFPTCQSVHTHGSNRAPEGYPNSRLSHCDKLQQEYQLVWPFEANSIAEELELGFELDREAGMWRTIGADIEDLETEEVLEESAKGPIQGHPSEEHLLEPLNRLALGEEAYTWFISHCVTGDIEQAALCLESTDSAEMFLHRKDSDGNTALALVCMDGHYDVVKFLVEQGSLIDSKNKSGETPLIISLRYGRTEVATYLASHGASISSCDGGGASVLSHAKELLEKLEATRIYCHTPSFPNCSLPAKPEVIKDTDGNVLLRYHEDPNTSVGIKYREHQEKIDRVQIIINACIVHEATQKRIRKHKQNRARKFNASEVSISRSVVQTMVTVFRDAYQIPMADKRKSFGYLERGKTYNLVFAVSGWSGGEFADIDGCVDRELWTKRVFEFSRIVGHNLKRHEYDHLGRKGSFYACHAEKQLMAFILWHYTSLQEKPARQAPEAEYARMSSSFGCRLKTKDYWPHFQDAGALNAWVIDSDGDVERARSQAAFQLRRGKYPSIELPEIIDEQHVQGMSSFLQAIGYSSHINAADAAGAL</sequence>
<dbReference type="EMBL" id="KB445584">
    <property type="protein sequence ID" value="EMD86672.1"/>
    <property type="molecule type" value="Genomic_DNA"/>
</dbReference>
<dbReference type="Pfam" id="PF24120">
    <property type="entry name" value="SsdA_C"/>
    <property type="match status" value="1"/>
</dbReference>
<evidence type="ECO:0000256" key="1">
    <source>
        <dbReference type="ARBA" id="ARBA00022737"/>
    </source>
</evidence>
<dbReference type="OMA" id="RDHYKNR"/>
<dbReference type="Gene3D" id="1.25.40.20">
    <property type="entry name" value="Ankyrin repeat-containing domain"/>
    <property type="match status" value="1"/>
</dbReference>